<keyword evidence="7" id="KW-1185">Reference proteome</keyword>
<dbReference type="Proteomes" id="UP000282195">
    <property type="component" value="Plasmid pRCCGE525c"/>
</dbReference>
<accession>A0A387G299</accession>
<dbReference type="PROSITE" id="PS50943">
    <property type="entry name" value="HTH_CROC1"/>
    <property type="match status" value="1"/>
</dbReference>
<evidence type="ECO:0000256" key="1">
    <source>
        <dbReference type="ARBA" id="ARBA00023015"/>
    </source>
</evidence>
<dbReference type="PANTHER" id="PTHR30146:SF33">
    <property type="entry name" value="TRANSCRIPTIONAL REGULATOR"/>
    <property type="match status" value="1"/>
</dbReference>
<proteinExistence type="predicted"/>
<evidence type="ECO:0000256" key="2">
    <source>
        <dbReference type="ARBA" id="ARBA00023125"/>
    </source>
</evidence>
<dbReference type="OrthoDB" id="7170131at2"/>
<evidence type="ECO:0000313" key="6">
    <source>
        <dbReference type="EMBL" id="AYG63485.1"/>
    </source>
</evidence>
<keyword evidence="1" id="KW-0805">Transcription regulation</keyword>
<dbReference type="SMART" id="SM00354">
    <property type="entry name" value="HTH_LACI"/>
    <property type="match status" value="1"/>
</dbReference>
<name>A0A387G299_9HYPH</name>
<geneLocation type="plasmid" evidence="7">
    <name>prccge525c</name>
</geneLocation>
<dbReference type="KEGG" id="rjg:CCGE525_33080"/>
<dbReference type="InterPro" id="IPR046335">
    <property type="entry name" value="LacI/GalR-like_sensor"/>
</dbReference>
<evidence type="ECO:0000259" key="5">
    <source>
        <dbReference type="PROSITE" id="PS50943"/>
    </source>
</evidence>
<keyword evidence="2 6" id="KW-0238">DNA-binding</keyword>
<keyword evidence="3" id="KW-0804">Transcription</keyword>
<organism evidence="6 7">
    <name type="scientific">Rhizobium jaguaris</name>
    <dbReference type="NCBI Taxonomy" id="1312183"/>
    <lineage>
        <taxon>Bacteria</taxon>
        <taxon>Pseudomonadati</taxon>
        <taxon>Pseudomonadota</taxon>
        <taxon>Alphaproteobacteria</taxon>
        <taxon>Hyphomicrobiales</taxon>
        <taxon>Rhizobiaceae</taxon>
        <taxon>Rhizobium/Agrobacterium group</taxon>
        <taxon>Rhizobium</taxon>
    </lineage>
</organism>
<dbReference type="AlphaFoldDB" id="A0A387G299"/>
<dbReference type="SUPFAM" id="SSF47413">
    <property type="entry name" value="lambda repressor-like DNA-binding domains"/>
    <property type="match status" value="1"/>
</dbReference>
<dbReference type="InterPro" id="IPR028082">
    <property type="entry name" value="Peripla_BP_I"/>
</dbReference>
<keyword evidence="6" id="KW-0614">Plasmid</keyword>
<evidence type="ECO:0000256" key="3">
    <source>
        <dbReference type="ARBA" id="ARBA00023163"/>
    </source>
</evidence>
<dbReference type="InterPro" id="IPR000843">
    <property type="entry name" value="HTH_LacI"/>
</dbReference>
<dbReference type="CDD" id="cd01392">
    <property type="entry name" value="HTH_LacI"/>
    <property type="match status" value="1"/>
</dbReference>
<dbReference type="GO" id="GO:0000976">
    <property type="term" value="F:transcription cis-regulatory region binding"/>
    <property type="evidence" value="ECO:0007669"/>
    <property type="project" value="TreeGrafter"/>
</dbReference>
<dbReference type="SUPFAM" id="SSF53822">
    <property type="entry name" value="Periplasmic binding protein-like I"/>
    <property type="match status" value="1"/>
</dbReference>
<feature type="domain" description="HTH lacI-type" evidence="4">
    <location>
        <begin position="18"/>
        <end position="72"/>
    </location>
</feature>
<dbReference type="GO" id="GO:0003700">
    <property type="term" value="F:DNA-binding transcription factor activity"/>
    <property type="evidence" value="ECO:0007669"/>
    <property type="project" value="TreeGrafter"/>
</dbReference>
<gene>
    <name evidence="6" type="ORF">CCGE525_33080</name>
</gene>
<reference evidence="6 7" key="1">
    <citation type="submission" date="2018-10" db="EMBL/GenBank/DDBJ databases">
        <title>Rhizobium etli, R. leguminosarum and a new Rhizobium genospecies from Phaseolus dumosus.</title>
        <authorList>
            <person name="Ramirez-Puebla S.T."/>
            <person name="Rogel-Hernandez M.A."/>
            <person name="Guerrero G."/>
            <person name="Ormeno-Orrillo E."/>
            <person name="Martinez-Romero J.C."/>
            <person name="Negrete-Yankelevich S."/>
            <person name="Martinez-Romero E."/>
        </authorList>
    </citation>
    <scope>NUCLEOTIDE SEQUENCE [LARGE SCALE GENOMIC DNA]</scope>
    <source>
        <strain evidence="6 7">CCGE525</strain>
        <plasmid evidence="7">prccge525c</plasmid>
    </source>
</reference>
<dbReference type="Pfam" id="PF00356">
    <property type="entry name" value="LacI"/>
    <property type="match status" value="1"/>
</dbReference>
<dbReference type="InterPro" id="IPR010982">
    <property type="entry name" value="Lambda_DNA-bd_dom_sf"/>
</dbReference>
<dbReference type="PANTHER" id="PTHR30146">
    <property type="entry name" value="LACI-RELATED TRANSCRIPTIONAL REPRESSOR"/>
    <property type="match status" value="1"/>
</dbReference>
<dbReference type="EMBL" id="CP032695">
    <property type="protein sequence ID" value="AYG63485.1"/>
    <property type="molecule type" value="Genomic_DNA"/>
</dbReference>
<dbReference type="Gene3D" id="3.40.50.2300">
    <property type="match status" value="2"/>
</dbReference>
<evidence type="ECO:0000313" key="7">
    <source>
        <dbReference type="Proteomes" id="UP000282195"/>
    </source>
</evidence>
<dbReference type="Gene3D" id="1.10.260.40">
    <property type="entry name" value="lambda repressor-like DNA-binding domains"/>
    <property type="match status" value="1"/>
</dbReference>
<dbReference type="InterPro" id="IPR001387">
    <property type="entry name" value="Cro/C1-type_HTH"/>
</dbReference>
<feature type="domain" description="HTH cro/C1-type" evidence="5">
    <location>
        <begin position="10"/>
        <end position="39"/>
    </location>
</feature>
<dbReference type="CDD" id="cd01575">
    <property type="entry name" value="PBP1_GntR"/>
    <property type="match status" value="1"/>
</dbReference>
<dbReference type="PROSITE" id="PS50932">
    <property type="entry name" value="HTH_LACI_2"/>
    <property type="match status" value="1"/>
</dbReference>
<dbReference type="PROSITE" id="PS00356">
    <property type="entry name" value="HTH_LACI_1"/>
    <property type="match status" value="1"/>
</dbReference>
<sequence length="348" mass="37979">MIEASPSRRKARRKGSGVTMAEVAAAAGVSMQTVSRYLRFPDTVSAETRRQIQDAIEKTHYVQNLAASHLASMRSNTVAAIIPTLSASVFAETIQHFSEVLHREGYQIFLGNTDYRSDREEEVIRSLLGRRPDGLFIIGTHHTRNSIALLKRAGIPVVEGWDMTSRPIDRLVGFSNIAAISEMARHLTKSGRKRIVFAGVLRRGDSRAAERRDGFVAAVKAIFRNEEPRLCIVNDLPLEMASGAELLRRSRATFPDADAVMFSSDVLASGALLESVRLGIAVPDSLAITGFGDFELSRHLNPSLTTVSVPSDEIGQQAGRLLLEGMRGLPSSAKRIDVGFTLKIRGSG</sequence>
<evidence type="ECO:0000259" key="4">
    <source>
        <dbReference type="PROSITE" id="PS50932"/>
    </source>
</evidence>
<protein>
    <submittedName>
        <fullName evidence="6">LacI family DNA-binding transcriptional regulator</fullName>
    </submittedName>
</protein>
<dbReference type="Pfam" id="PF13377">
    <property type="entry name" value="Peripla_BP_3"/>
    <property type="match status" value="1"/>
</dbReference>
<dbReference type="RefSeq" id="WP_120708387.1">
    <property type="nucleotide sequence ID" value="NZ_CP032695.1"/>
</dbReference>